<comment type="caution">
    <text evidence="2">The sequence shown here is derived from an EMBL/GenBank/DDBJ whole genome shotgun (WGS) entry which is preliminary data.</text>
</comment>
<dbReference type="AlphaFoldDB" id="A0A5J4UN97"/>
<evidence type="ECO:0000313" key="2">
    <source>
        <dbReference type="EMBL" id="KAA6371470.1"/>
    </source>
</evidence>
<dbReference type="Proteomes" id="UP000324800">
    <property type="component" value="Unassembled WGS sequence"/>
</dbReference>
<sequence length="238" mass="27307">MINSKDSQWSDIHQLAKQKRELHVEKGLKPEEISKIERKIGCKFPPDFVQYLSEGFIIGKEFINWRKPNIIEIETIDNNQEEKENKQKTELQINSNTNNNDLSKLLNDVHPAPGLIDEIEGARFNLISGILHDIINEKFWMDEFGSRPKDNKKALLQAKEFLKSKAVPSLIPICAHKFIPAEPHEEGNPVFSIHGADSIVFGSDLRHFMINEIVDYSPCRKQPKNIPFWSKLAGDVQV</sequence>
<name>A0A5J4UN97_9EUKA</name>
<dbReference type="PANTHER" id="PTHR32011">
    <property type="entry name" value="OS08G0472400 PROTEIN"/>
    <property type="match status" value="1"/>
</dbReference>
<dbReference type="Gene3D" id="3.40.1580.10">
    <property type="entry name" value="SMI1/KNR4-like"/>
    <property type="match status" value="1"/>
</dbReference>
<dbReference type="Pfam" id="PF09346">
    <property type="entry name" value="SMI1_KNR4"/>
    <property type="match status" value="1"/>
</dbReference>
<dbReference type="SUPFAM" id="SSF160631">
    <property type="entry name" value="SMI1/KNR4-like"/>
    <property type="match status" value="1"/>
</dbReference>
<feature type="domain" description="Knr4/Smi1-like" evidence="1">
    <location>
        <begin position="28"/>
        <end position="89"/>
    </location>
</feature>
<dbReference type="PANTHER" id="PTHR32011:SF6">
    <property type="entry name" value="KNR4_SMI1-LIKE DOMAIN-CONTAINING PROTEIN"/>
    <property type="match status" value="1"/>
</dbReference>
<dbReference type="OrthoDB" id="1921190at2759"/>
<evidence type="ECO:0000313" key="3">
    <source>
        <dbReference type="Proteomes" id="UP000324800"/>
    </source>
</evidence>
<dbReference type="InterPro" id="IPR037883">
    <property type="entry name" value="Knr4/Smi1-like_sf"/>
</dbReference>
<accession>A0A5J4UN97</accession>
<protein>
    <submittedName>
        <fullName evidence="2">Putative SMI1/KNR4 family protein</fullName>
    </submittedName>
</protein>
<organism evidence="2 3">
    <name type="scientific">Streblomastix strix</name>
    <dbReference type="NCBI Taxonomy" id="222440"/>
    <lineage>
        <taxon>Eukaryota</taxon>
        <taxon>Metamonada</taxon>
        <taxon>Preaxostyla</taxon>
        <taxon>Oxymonadida</taxon>
        <taxon>Streblomastigidae</taxon>
        <taxon>Streblomastix</taxon>
    </lineage>
</organism>
<dbReference type="EMBL" id="SNRW01014428">
    <property type="protein sequence ID" value="KAA6371470.1"/>
    <property type="molecule type" value="Genomic_DNA"/>
</dbReference>
<proteinExistence type="predicted"/>
<evidence type="ECO:0000259" key="1">
    <source>
        <dbReference type="Pfam" id="PF09346"/>
    </source>
</evidence>
<reference evidence="2 3" key="1">
    <citation type="submission" date="2019-03" db="EMBL/GenBank/DDBJ databases">
        <title>Single cell metagenomics reveals metabolic interactions within the superorganism composed of flagellate Streblomastix strix and complex community of Bacteroidetes bacteria on its surface.</title>
        <authorList>
            <person name="Treitli S.C."/>
            <person name="Kolisko M."/>
            <person name="Husnik F."/>
            <person name="Keeling P."/>
            <person name="Hampl V."/>
        </authorList>
    </citation>
    <scope>NUCLEOTIDE SEQUENCE [LARGE SCALE GENOMIC DNA]</scope>
    <source>
        <strain evidence="2">ST1C</strain>
    </source>
</reference>
<dbReference type="InterPro" id="IPR018958">
    <property type="entry name" value="Knr4/Smi1-like_dom"/>
</dbReference>
<gene>
    <name evidence="2" type="ORF">EZS28_033003</name>
</gene>